<evidence type="ECO:0000256" key="1">
    <source>
        <dbReference type="SAM" id="MobiDB-lite"/>
    </source>
</evidence>
<protein>
    <submittedName>
        <fullName evidence="2">Uncharacterized protein</fullName>
    </submittedName>
</protein>
<feature type="region of interest" description="Disordered" evidence="1">
    <location>
        <begin position="1"/>
        <end position="37"/>
    </location>
</feature>
<dbReference type="EMBL" id="JANPWB010000004">
    <property type="protein sequence ID" value="KAJ1193489.1"/>
    <property type="molecule type" value="Genomic_DNA"/>
</dbReference>
<keyword evidence="3" id="KW-1185">Reference proteome</keyword>
<evidence type="ECO:0000313" key="3">
    <source>
        <dbReference type="Proteomes" id="UP001066276"/>
    </source>
</evidence>
<reference evidence="2" key="1">
    <citation type="journal article" date="2022" name="bioRxiv">
        <title>Sequencing and chromosome-scale assembly of the giantPleurodeles waltlgenome.</title>
        <authorList>
            <person name="Brown T."/>
            <person name="Elewa A."/>
            <person name="Iarovenko S."/>
            <person name="Subramanian E."/>
            <person name="Araus A.J."/>
            <person name="Petzold A."/>
            <person name="Susuki M."/>
            <person name="Suzuki K.-i.T."/>
            <person name="Hayashi T."/>
            <person name="Toyoda A."/>
            <person name="Oliveira C."/>
            <person name="Osipova E."/>
            <person name="Leigh N.D."/>
            <person name="Simon A."/>
            <person name="Yun M.H."/>
        </authorList>
    </citation>
    <scope>NUCLEOTIDE SEQUENCE</scope>
    <source>
        <strain evidence="2">20211129_DDA</strain>
        <tissue evidence="2">Liver</tissue>
    </source>
</reference>
<organism evidence="2 3">
    <name type="scientific">Pleurodeles waltl</name>
    <name type="common">Iberian ribbed newt</name>
    <dbReference type="NCBI Taxonomy" id="8319"/>
    <lineage>
        <taxon>Eukaryota</taxon>
        <taxon>Metazoa</taxon>
        <taxon>Chordata</taxon>
        <taxon>Craniata</taxon>
        <taxon>Vertebrata</taxon>
        <taxon>Euteleostomi</taxon>
        <taxon>Amphibia</taxon>
        <taxon>Batrachia</taxon>
        <taxon>Caudata</taxon>
        <taxon>Salamandroidea</taxon>
        <taxon>Salamandridae</taxon>
        <taxon>Pleurodelinae</taxon>
        <taxon>Pleurodeles</taxon>
    </lineage>
</organism>
<feature type="compositionally biased region" description="Basic and acidic residues" evidence="1">
    <location>
        <begin position="14"/>
        <end position="33"/>
    </location>
</feature>
<dbReference type="Proteomes" id="UP001066276">
    <property type="component" value="Chromosome 2_2"/>
</dbReference>
<proteinExistence type="predicted"/>
<gene>
    <name evidence="2" type="ORF">NDU88_002786</name>
</gene>
<comment type="caution">
    <text evidence="2">The sequence shown here is derived from an EMBL/GenBank/DDBJ whole genome shotgun (WGS) entry which is preliminary data.</text>
</comment>
<evidence type="ECO:0000313" key="2">
    <source>
        <dbReference type="EMBL" id="KAJ1193489.1"/>
    </source>
</evidence>
<sequence>MSRQHQRNYPAVRGEGRKDSQKANRAERECGRDGKRRTCPSPQYSWGLGAVAVWFSQPVFFLDLVLGKGGGPGCGDGGLPPWRSRHWGHCHRRVSDTATYPVVPWELGKRVSRDTAMRYTLPKRNPLGPACPRVVRNTDRQQPTDARNPLEVLISDAPWHGECDQCGFLHRQLHAAIAIRGTECEKEMNRGGHLGWGTQEDTAVPFTYRVPTYARLA</sequence>
<accession>A0AAV7UWP0</accession>
<dbReference type="AlphaFoldDB" id="A0AAV7UWP0"/>
<name>A0AAV7UWP0_PLEWA</name>